<dbReference type="EMBL" id="JFYZ01000042">
    <property type="protein sequence ID" value="EZP74675.1"/>
    <property type="molecule type" value="Genomic_DNA"/>
</dbReference>
<evidence type="ECO:0000313" key="1">
    <source>
        <dbReference type="EMBL" id="EZP74675.1"/>
    </source>
</evidence>
<proteinExistence type="predicted"/>
<reference evidence="1 2" key="1">
    <citation type="submission" date="2014-03" db="EMBL/GenBank/DDBJ databases">
        <title>Whole genome sequence of Novosphingobium resinovorum KF1.</title>
        <authorList>
            <person name="Gan H.M."/>
            <person name="Gan H.Y."/>
            <person name="Chew T.H."/>
            <person name="Savka M.A."/>
        </authorList>
    </citation>
    <scope>NUCLEOTIDE SEQUENCE [LARGE SCALE GENOMIC DNA]</scope>
    <source>
        <strain evidence="1 2">KF1</strain>
    </source>
</reference>
<protein>
    <submittedName>
        <fullName evidence="1">Uncharacterized protein</fullName>
    </submittedName>
</protein>
<accession>A0A031JPP6</accession>
<sequence>MPEQPFDNGLDEGQGCREHIAGVQLHFAPFFQREIEEDHQKDGCRGIQYTQASAVDLVERV</sequence>
<dbReference type="Proteomes" id="UP000024329">
    <property type="component" value="Unassembled WGS sequence"/>
</dbReference>
<evidence type="ECO:0000313" key="2">
    <source>
        <dbReference type="Proteomes" id="UP000024329"/>
    </source>
</evidence>
<gene>
    <name evidence="1" type="ORF">BV97_04740</name>
</gene>
<name>A0A031JPP6_9SPHN</name>
<dbReference type="AlphaFoldDB" id="A0A031JPP6"/>
<comment type="caution">
    <text evidence="1">The sequence shown here is derived from an EMBL/GenBank/DDBJ whole genome shotgun (WGS) entry which is preliminary data.</text>
</comment>
<organism evidence="1 2">
    <name type="scientific">Novosphingobium resinovorum</name>
    <dbReference type="NCBI Taxonomy" id="158500"/>
    <lineage>
        <taxon>Bacteria</taxon>
        <taxon>Pseudomonadati</taxon>
        <taxon>Pseudomonadota</taxon>
        <taxon>Alphaproteobacteria</taxon>
        <taxon>Sphingomonadales</taxon>
        <taxon>Sphingomonadaceae</taxon>
        <taxon>Novosphingobium</taxon>
    </lineage>
</organism>